<organism evidence="1 2">
    <name type="scientific">Faecalibacterium cf. prausnitzii KLE1255</name>
    <dbReference type="NCBI Taxonomy" id="748224"/>
    <lineage>
        <taxon>Bacteria</taxon>
        <taxon>Bacillati</taxon>
        <taxon>Bacillota</taxon>
        <taxon>Clostridia</taxon>
        <taxon>Eubacteriales</taxon>
        <taxon>Oscillospiraceae</taxon>
        <taxon>Faecalibacterium</taxon>
    </lineage>
</organism>
<accession>E2ZGR2</accession>
<proteinExistence type="predicted"/>
<reference evidence="1 2" key="1">
    <citation type="submission" date="2010-08" db="EMBL/GenBank/DDBJ databases">
        <authorList>
            <person name="Weinstock G."/>
            <person name="Sodergren E."/>
            <person name="Clifton S."/>
            <person name="Fulton L."/>
            <person name="Fulton B."/>
            <person name="Courtney L."/>
            <person name="Fronick C."/>
            <person name="Harrison M."/>
            <person name="Strong C."/>
            <person name="Farmer C."/>
            <person name="Delahaunty K."/>
            <person name="Markovic C."/>
            <person name="Hall O."/>
            <person name="Minx P."/>
            <person name="Tomlinson C."/>
            <person name="Mitreva M."/>
            <person name="Hou S."/>
            <person name="Chen J."/>
            <person name="Wollam A."/>
            <person name="Pepin K.H."/>
            <person name="Johnson M."/>
            <person name="Bhonagiri V."/>
            <person name="Zhang X."/>
            <person name="Suruliraj S."/>
            <person name="Warren W."/>
            <person name="Chinwalla A."/>
            <person name="Mardis E.R."/>
            <person name="Wilson R.K."/>
        </authorList>
    </citation>
    <scope>NUCLEOTIDE SEQUENCE [LARGE SCALE GENOMIC DNA]</scope>
    <source>
        <strain evidence="1 2">KLE1255</strain>
    </source>
</reference>
<comment type="caution">
    <text evidence="1">The sequence shown here is derived from an EMBL/GenBank/DDBJ whole genome shotgun (WGS) entry which is preliminary data.</text>
</comment>
<evidence type="ECO:0000313" key="2">
    <source>
        <dbReference type="Proteomes" id="UP000006028"/>
    </source>
</evidence>
<protein>
    <submittedName>
        <fullName evidence="1">Uncharacterized protein</fullName>
    </submittedName>
</protein>
<sequence>MEKLFSYSNTTCEGMQSAGRARAVFSALAERRDTHAGYVKLIWTKL</sequence>
<dbReference type="AlphaFoldDB" id="E2ZGR2"/>
<dbReference type="Proteomes" id="UP000006028">
    <property type="component" value="Unassembled WGS sequence"/>
</dbReference>
<evidence type="ECO:0000313" key="1">
    <source>
        <dbReference type="EMBL" id="EFQ07505.1"/>
    </source>
</evidence>
<dbReference type="STRING" id="748224.HMPREF9436_00849"/>
<dbReference type="BioCyc" id="FCF748224-HMP:GTSS-669-MONOMER"/>
<name>E2ZGR2_9FIRM</name>
<dbReference type="EMBL" id="AECU01000083">
    <property type="protein sequence ID" value="EFQ07505.1"/>
    <property type="molecule type" value="Genomic_DNA"/>
</dbReference>
<gene>
    <name evidence="1" type="ORF">HMPREF9436_00849</name>
</gene>
<dbReference type="HOGENOM" id="CLU_3183890_0_0_9"/>